<reference evidence="2 3" key="1">
    <citation type="journal article" date="2018" name="Sci. Rep.">
        <title>Genomic signatures of local adaptation to the degree of environmental predictability in rotifers.</title>
        <authorList>
            <person name="Franch-Gras L."/>
            <person name="Hahn C."/>
            <person name="Garcia-Roger E.M."/>
            <person name="Carmona M.J."/>
            <person name="Serra M."/>
            <person name="Gomez A."/>
        </authorList>
    </citation>
    <scope>NUCLEOTIDE SEQUENCE [LARGE SCALE GENOMIC DNA]</scope>
    <source>
        <strain evidence="2">HYR1</strain>
    </source>
</reference>
<keyword evidence="1" id="KW-0812">Transmembrane</keyword>
<protein>
    <submittedName>
        <fullName evidence="2">Uncharacterized protein</fullName>
    </submittedName>
</protein>
<keyword evidence="1" id="KW-1133">Transmembrane helix</keyword>
<proteinExistence type="predicted"/>
<feature type="transmembrane region" description="Helical" evidence="1">
    <location>
        <begin position="29"/>
        <end position="49"/>
    </location>
</feature>
<name>A0A3M7RE20_BRAPC</name>
<keyword evidence="1" id="KW-0472">Membrane</keyword>
<organism evidence="2 3">
    <name type="scientific">Brachionus plicatilis</name>
    <name type="common">Marine rotifer</name>
    <name type="synonym">Brachionus muelleri</name>
    <dbReference type="NCBI Taxonomy" id="10195"/>
    <lineage>
        <taxon>Eukaryota</taxon>
        <taxon>Metazoa</taxon>
        <taxon>Spiralia</taxon>
        <taxon>Gnathifera</taxon>
        <taxon>Rotifera</taxon>
        <taxon>Eurotatoria</taxon>
        <taxon>Monogononta</taxon>
        <taxon>Pseudotrocha</taxon>
        <taxon>Ploima</taxon>
        <taxon>Brachionidae</taxon>
        <taxon>Brachionus</taxon>
    </lineage>
</organism>
<evidence type="ECO:0000313" key="2">
    <source>
        <dbReference type="EMBL" id="RNA21813.1"/>
    </source>
</evidence>
<comment type="caution">
    <text evidence="2">The sequence shown here is derived from an EMBL/GenBank/DDBJ whole genome shotgun (WGS) entry which is preliminary data.</text>
</comment>
<accession>A0A3M7RE20</accession>
<gene>
    <name evidence="2" type="ORF">BpHYR1_036090</name>
</gene>
<feature type="non-terminal residue" evidence="2">
    <location>
        <position position="1"/>
    </location>
</feature>
<dbReference type="Proteomes" id="UP000276133">
    <property type="component" value="Unassembled WGS sequence"/>
</dbReference>
<dbReference type="EMBL" id="REGN01003594">
    <property type="protein sequence ID" value="RNA21813.1"/>
    <property type="molecule type" value="Genomic_DNA"/>
</dbReference>
<sequence>TLDFFINYHWVYSFFKWNIFRRGEKSEGFIIAAQTKYFLVLPAVLYNWLYTRKELRFYLFKIQHRSVRSILKLKYDTTSNVMHQEVFNKLKLLTVSNRLFELNERYFRAALSHVVPLVIRLVEEYRVGFESGYIEYPTPLSINLIKLAGAHI</sequence>
<keyword evidence="3" id="KW-1185">Reference proteome</keyword>
<evidence type="ECO:0000256" key="1">
    <source>
        <dbReference type="SAM" id="Phobius"/>
    </source>
</evidence>
<evidence type="ECO:0000313" key="3">
    <source>
        <dbReference type="Proteomes" id="UP000276133"/>
    </source>
</evidence>
<dbReference type="AlphaFoldDB" id="A0A3M7RE20"/>